<comment type="caution">
    <text evidence="3">The sequence shown here is derived from an EMBL/GenBank/DDBJ whole genome shotgun (WGS) entry which is preliminary data.</text>
</comment>
<feature type="compositionally biased region" description="Low complexity" evidence="1">
    <location>
        <begin position="238"/>
        <end position="257"/>
    </location>
</feature>
<dbReference type="EMBL" id="QPFP01000002">
    <property type="protein sequence ID" value="TEB38638.1"/>
    <property type="molecule type" value="Genomic_DNA"/>
</dbReference>
<gene>
    <name evidence="3" type="ORF">FA13DRAFT_388441</name>
</gene>
<name>A0A4Y7TXT9_COPMI</name>
<dbReference type="SUPFAM" id="SSF52047">
    <property type="entry name" value="RNI-like"/>
    <property type="match status" value="1"/>
</dbReference>
<evidence type="ECO:0000256" key="1">
    <source>
        <dbReference type="SAM" id="MobiDB-lite"/>
    </source>
</evidence>
<dbReference type="Proteomes" id="UP000298030">
    <property type="component" value="Unassembled WGS sequence"/>
</dbReference>
<dbReference type="PANTHER" id="PTHR13318">
    <property type="entry name" value="PARTNER OF PAIRED, ISOFORM B-RELATED"/>
    <property type="match status" value="1"/>
</dbReference>
<feature type="region of interest" description="Disordered" evidence="1">
    <location>
        <begin position="35"/>
        <end position="63"/>
    </location>
</feature>
<sequence>MLASRLNGRRAQAQLERNGEDVGAGVASLESMLSPDAHFTSGELDDQGSRGTPASLDKGKQRVSMPMPIRPLASFHDLFDVSPPTSGVIMFPTSSSFAPSDFSSFTSSSSFTFSSPGSSRGTDQPFNSPSFAEMFSSMESLEASSSVAGKGKGRELPPTLPPLALGSPQLTDDDVWMNFDPTYFSGPSSFGSPGSYPPRPEGVAEVSSPISTVSSSPPTSPEVVGDQSRSGGEEHVTLTRTRSLSSISIDSTTSSTTVNARPKPARSPSTLAKKLLFGRKGDEHRTRPATPSGLSTSSEARVDTIRIPTVLAPGSAPRQWYASPKAAEASAIVSRPPPPIPILTLETAIVPNRRGGLKHKGRSHSSPLPFSSALDAAVPATSTDVFEPLPLIVKNYFDEVLPRELRLRVLQGLVEAHEEAHERMVRSERWSVNRASASRNQWVGRDRGIRELFKLSRVSKSWRSLIYDGQLWINVDLHSFPGIPRVILQHITESAGPFIQTLDVSGLTHLDSEKLLDVTSNLCLMTPYESLSYTQLTSINLQGCAGLTTRSLHHLLIRSRLLKKLNLRGLPAVTNTTCEILATYCPEVTSLNLNRCPNMDADGIHYMATAALARGEHLQLRELRVCGLKHTSDEMMADLGGAAPYLEVLDLSYARRLHNSALDAFVACDDELDLASLGVETAMVSARDLGRDINDAGQVYFRRRVTRLRHLNLSFCILLTDGACANIAYSVPQLEFLELAGIGAELKDAGLIRLFERTPSIRRVDLEDAVDVGDAVLAALTPPPPPPPLAPMSPSRARKGETLPQTGNALEVLNVSSCINLNDAALLSLVRGCQRLTVLEADGTRMSSTLFREFVRLSKERKIFNAKLGAVDCRGVTESLVKELQAFTRPRLGWRSYASRRLFFLDARDGHDDDMKVAGGQDECDENRVVVKTFYSWQTVDAVKASRERRKAKAAKEAAVSAGSMAGRVRWGWRR</sequence>
<feature type="region of interest" description="Disordered" evidence="1">
    <location>
        <begin position="780"/>
        <end position="802"/>
    </location>
</feature>
<dbReference type="Pfam" id="PF12937">
    <property type="entry name" value="F-box-like"/>
    <property type="match status" value="1"/>
</dbReference>
<organism evidence="3 4">
    <name type="scientific">Coprinellus micaceus</name>
    <name type="common">Glistening ink-cap mushroom</name>
    <name type="synonym">Coprinus micaceus</name>
    <dbReference type="NCBI Taxonomy" id="71717"/>
    <lineage>
        <taxon>Eukaryota</taxon>
        <taxon>Fungi</taxon>
        <taxon>Dikarya</taxon>
        <taxon>Basidiomycota</taxon>
        <taxon>Agaricomycotina</taxon>
        <taxon>Agaricomycetes</taxon>
        <taxon>Agaricomycetidae</taxon>
        <taxon>Agaricales</taxon>
        <taxon>Agaricineae</taxon>
        <taxon>Psathyrellaceae</taxon>
        <taxon>Coprinellus</taxon>
    </lineage>
</organism>
<feature type="domain" description="F-box" evidence="2">
    <location>
        <begin position="450"/>
        <end position="477"/>
    </location>
</feature>
<feature type="compositionally biased region" description="Pro residues" evidence="1">
    <location>
        <begin position="781"/>
        <end position="791"/>
    </location>
</feature>
<protein>
    <submittedName>
        <fullName evidence="3">RNI-like protein</fullName>
    </submittedName>
</protein>
<accession>A0A4Y7TXT9</accession>
<dbReference type="OrthoDB" id="550575at2759"/>
<feature type="region of interest" description="Disordered" evidence="1">
    <location>
        <begin position="190"/>
        <end position="299"/>
    </location>
</feature>
<dbReference type="AlphaFoldDB" id="A0A4Y7TXT9"/>
<evidence type="ECO:0000313" key="3">
    <source>
        <dbReference type="EMBL" id="TEB38638.1"/>
    </source>
</evidence>
<evidence type="ECO:0000313" key="4">
    <source>
        <dbReference type="Proteomes" id="UP000298030"/>
    </source>
</evidence>
<dbReference type="SUPFAM" id="SSF81383">
    <property type="entry name" value="F-box domain"/>
    <property type="match status" value="1"/>
</dbReference>
<dbReference type="STRING" id="71717.A0A4Y7TXT9"/>
<dbReference type="GO" id="GO:0031146">
    <property type="term" value="P:SCF-dependent proteasomal ubiquitin-dependent protein catabolic process"/>
    <property type="evidence" value="ECO:0007669"/>
    <property type="project" value="TreeGrafter"/>
</dbReference>
<dbReference type="InterPro" id="IPR032675">
    <property type="entry name" value="LRR_dom_sf"/>
</dbReference>
<proteinExistence type="predicted"/>
<dbReference type="InterPro" id="IPR006553">
    <property type="entry name" value="Leu-rich_rpt_Cys-con_subtyp"/>
</dbReference>
<dbReference type="InterPro" id="IPR001810">
    <property type="entry name" value="F-box_dom"/>
</dbReference>
<dbReference type="InterPro" id="IPR036047">
    <property type="entry name" value="F-box-like_dom_sf"/>
</dbReference>
<dbReference type="GO" id="GO:0019005">
    <property type="term" value="C:SCF ubiquitin ligase complex"/>
    <property type="evidence" value="ECO:0007669"/>
    <property type="project" value="TreeGrafter"/>
</dbReference>
<feature type="region of interest" description="Disordered" evidence="1">
    <location>
        <begin position="1"/>
        <end position="23"/>
    </location>
</feature>
<reference evidence="3 4" key="1">
    <citation type="journal article" date="2019" name="Nat. Ecol. Evol.">
        <title>Megaphylogeny resolves global patterns of mushroom evolution.</title>
        <authorList>
            <person name="Varga T."/>
            <person name="Krizsan K."/>
            <person name="Foldi C."/>
            <person name="Dima B."/>
            <person name="Sanchez-Garcia M."/>
            <person name="Sanchez-Ramirez S."/>
            <person name="Szollosi G.J."/>
            <person name="Szarkandi J.G."/>
            <person name="Papp V."/>
            <person name="Albert L."/>
            <person name="Andreopoulos W."/>
            <person name="Angelini C."/>
            <person name="Antonin V."/>
            <person name="Barry K.W."/>
            <person name="Bougher N.L."/>
            <person name="Buchanan P."/>
            <person name="Buyck B."/>
            <person name="Bense V."/>
            <person name="Catcheside P."/>
            <person name="Chovatia M."/>
            <person name="Cooper J."/>
            <person name="Damon W."/>
            <person name="Desjardin D."/>
            <person name="Finy P."/>
            <person name="Geml J."/>
            <person name="Haridas S."/>
            <person name="Hughes K."/>
            <person name="Justo A."/>
            <person name="Karasinski D."/>
            <person name="Kautmanova I."/>
            <person name="Kiss B."/>
            <person name="Kocsube S."/>
            <person name="Kotiranta H."/>
            <person name="LaButti K.M."/>
            <person name="Lechner B.E."/>
            <person name="Liimatainen K."/>
            <person name="Lipzen A."/>
            <person name="Lukacs Z."/>
            <person name="Mihaltcheva S."/>
            <person name="Morgado L.N."/>
            <person name="Niskanen T."/>
            <person name="Noordeloos M.E."/>
            <person name="Ohm R.A."/>
            <person name="Ortiz-Santana B."/>
            <person name="Ovrebo C."/>
            <person name="Racz N."/>
            <person name="Riley R."/>
            <person name="Savchenko A."/>
            <person name="Shiryaev A."/>
            <person name="Soop K."/>
            <person name="Spirin V."/>
            <person name="Szebenyi C."/>
            <person name="Tomsovsky M."/>
            <person name="Tulloss R.E."/>
            <person name="Uehling J."/>
            <person name="Grigoriev I.V."/>
            <person name="Vagvolgyi C."/>
            <person name="Papp T."/>
            <person name="Martin F.M."/>
            <person name="Miettinen O."/>
            <person name="Hibbett D.S."/>
            <person name="Nagy L.G."/>
        </authorList>
    </citation>
    <scope>NUCLEOTIDE SEQUENCE [LARGE SCALE GENOMIC DNA]</scope>
    <source>
        <strain evidence="3 4">FP101781</strain>
    </source>
</reference>
<evidence type="ECO:0000259" key="2">
    <source>
        <dbReference type="Pfam" id="PF12937"/>
    </source>
</evidence>
<keyword evidence="4" id="KW-1185">Reference proteome</keyword>
<feature type="compositionally biased region" description="Low complexity" evidence="1">
    <location>
        <begin position="205"/>
        <end position="224"/>
    </location>
</feature>
<dbReference type="SMART" id="SM00367">
    <property type="entry name" value="LRR_CC"/>
    <property type="match status" value="7"/>
</dbReference>
<dbReference type="Gene3D" id="3.80.10.10">
    <property type="entry name" value="Ribonuclease Inhibitor"/>
    <property type="match status" value="3"/>
</dbReference>
<feature type="region of interest" description="Disordered" evidence="1">
    <location>
        <begin position="143"/>
        <end position="167"/>
    </location>
</feature>